<reference evidence="4 5" key="1">
    <citation type="journal article" date="2021" name="G3 (Bethesda)">
        <title>Improved contiguity of the threespine stickleback genome using long-read sequencing.</title>
        <authorList>
            <person name="Nath S."/>
            <person name="Shaw D.E."/>
            <person name="White M.A."/>
        </authorList>
    </citation>
    <scope>NUCLEOTIDE SEQUENCE [LARGE SCALE GENOMIC DNA]</scope>
    <source>
        <strain evidence="4 5">Lake Benthic</strain>
    </source>
</reference>
<sequence length="226" mass="24881">MSRIYDNKSLKNKPVHNEKLERAWSPSAYESGHGVLLEGTLLDVSRHAISDPSGQKVRFYVLYIKPTRIHRRKFDGGGKEIEPNFSDTVKVNTGFLMSSYKVEAKGESDRLSEEQLSLVVNKAELLKITDKHRPSGTWAFWYPESHMDRTELEAGQEVRLKTRGNGPFIFSLATVDGGAATTCNFAGDERAGASWTDKVLAHKAEAGGAPRPGGDGEGAGEDEWGD</sequence>
<evidence type="ECO:0000313" key="4">
    <source>
        <dbReference type="Ensembl" id="ENSGACP00000003069.2"/>
    </source>
</evidence>
<evidence type="ECO:0000313" key="5">
    <source>
        <dbReference type="Proteomes" id="UP000007635"/>
    </source>
</evidence>
<dbReference type="FunCoup" id="G3NCL9">
    <property type="interactions" value="528"/>
</dbReference>
<dbReference type="CTD" id="348110"/>
<name>G3NCL9_GASAC</name>
<evidence type="ECO:0000256" key="2">
    <source>
        <dbReference type="ARBA" id="ARBA00019314"/>
    </source>
</evidence>
<reference evidence="4" key="2">
    <citation type="submission" date="2025-08" db="UniProtKB">
        <authorList>
            <consortium name="Ensembl"/>
        </authorList>
    </citation>
    <scope>IDENTIFICATION</scope>
</reference>
<dbReference type="eggNOG" id="ENOG502R4IG">
    <property type="taxonomic scope" value="Eukaryota"/>
</dbReference>
<dbReference type="GO" id="GO:0033058">
    <property type="term" value="P:directional locomotion"/>
    <property type="evidence" value="ECO:0007669"/>
    <property type="project" value="Ensembl"/>
</dbReference>
<feature type="region of interest" description="Disordered" evidence="3">
    <location>
        <begin position="201"/>
        <end position="226"/>
    </location>
</feature>
<evidence type="ECO:0000256" key="1">
    <source>
        <dbReference type="ARBA" id="ARBA00008453"/>
    </source>
</evidence>
<dbReference type="Pfam" id="PF10574">
    <property type="entry name" value="UPF0552"/>
    <property type="match status" value="1"/>
</dbReference>
<dbReference type="GO" id="GO:0051126">
    <property type="term" value="P:negative regulation of actin nucleation"/>
    <property type="evidence" value="ECO:0007669"/>
    <property type="project" value="InterPro"/>
</dbReference>
<proteinExistence type="inferred from homology"/>
<organism evidence="4 5">
    <name type="scientific">Gasterosteus aculeatus aculeatus</name>
    <name type="common">three-spined stickleback</name>
    <dbReference type="NCBI Taxonomy" id="481459"/>
    <lineage>
        <taxon>Eukaryota</taxon>
        <taxon>Metazoa</taxon>
        <taxon>Chordata</taxon>
        <taxon>Craniata</taxon>
        <taxon>Vertebrata</taxon>
        <taxon>Euteleostomi</taxon>
        <taxon>Actinopterygii</taxon>
        <taxon>Neopterygii</taxon>
        <taxon>Teleostei</taxon>
        <taxon>Neoteleostei</taxon>
        <taxon>Acanthomorphata</taxon>
        <taxon>Eupercaria</taxon>
        <taxon>Perciformes</taxon>
        <taxon>Cottioidei</taxon>
        <taxon>Gasterosteales</taxon>
        <taxon>Gasterosteidae</taxon>
        <taxon>Gasterosteus</taxon>
    </lineage>
</organism>
<dbReference type="PANTHER" id="PTHR31199:SF1">
    <property type="entry name" value="ARPIN"/>
    <property type="match status" value="1"/>
</dbReference>
<evidence type="ECO:0000256" key="3">
    <source>
        <dbReference type="SAM" id="MobiDB-lite"/>
    </source>
</evidence>
<dbReference type="Ensembl" id="ENSGACT00000003080.2">
    <property type="protein sequence ID" value="ENSGACP00000003069.2"/>
    <property type="gene ID" value="ENSGACG00000002360.2"/>
</dbReference>
<protein>
    <recommendedName>
        <fullName evidence="2">Arpin</fullName>
    </recommendedName>
</protein>
<accession>G3NCL9</accession>
<reference evidence="4" key="3">
    <citation type="submission" date="2025-09" db="UniProtKB">
        <authorList>
            <consortium name="Ensembl"/>
        </authorList>
    </citation>
    <scope>IDENTIFICATION</scope>
</reference>
<dbReference type="Bgee" id="ENSGACG00000002360">
    <property type="expression patterns" value="Expressed in pharyngeal gill and 12 other cell types or tissues"/>
</dbReference>
<dbReference type="AlphaFoldDB" id="G3NCL9"/>
<dbReference type="GeneID" id="120809579"/>
<dbReference type="PANTHER" id="PTHR31199">
    <property type="entry name" value="ARPIN"/>
    <property type="match status" value="1"/>
</dbReference>
<dbReference type="STRING" id="69293.ENSGACP00000003069"/>
<dbReference type="InParanoid" id="G3NCL9"/>
<dbReference type="GeneTree" id="ENSGT00530000064251"/>
<dbReference type="OMA" id="QTVAFWI"/>
<dbReference type="InterPro" id="IPR018889">
    <property type="entry name" value="Arpin"/>
</dbReference>
<dbReference type="Proteomes" id="UP000007635">
    <property type="component" value="Chromosome XIX"/>
</dbReference>
<keyword evidence="5" id="KW-1185">Reference proteome</keyword>
<comment type="similarity">
    <text evidence="1">Belongs to the Arpin family.</text>
</comment>
<dbReference type="GO" id="GO:0030336">
    <property type="term" value="P:negative regulation of cell migration"/>
    <property type="evidence" value="ECO:0007669"/>
    <property type="project" value="Ensembl"/>
</dbReference>
<dbReference type="KEGG" id="gat:120809579"/>
<dbReference type="RefSeq" id="XP_040019424.1">
    <property type="nucleotide sequence ID" value="XM_040163490.1"/>
</dbReference>